<name>A0A1I6E7Z3_9RHOB</name>
<dbReference type="PANTHER" id="PTHR10992">
    <property type="entry name" value="METHYLESTERASE FAMILY MEMBER"/>
    <property type="match status" value="1"/>
</dbReference>
<dbReference type="SUPFAM" id="SSF53474">
    <property type="entry name" value="alpha/beta-Hydrolases"/>
    <property type="match status" value="1"/>
</dbReference>
<evidence type="ECO:0000259" key="1">
    <source>
        <dbReference type="Pfam" id="PF12697"/>
    </source>
</evidence>
<accession>A0A1I6E7Z3</accession>
<dbReference type="Proteomes" id="UP000199302">
    <property type="component" value="Unassembled WGS sequence"/>
</dbReference>
<dbReference type="Pfam" id="PF12697">
    <property type="entry name" value="Abhydrolase_6"/>
    <property type="match status" value="1"/>
</dbReference>
<dbReference type="GO" id="GO:0080032">
    <property type="term" value="F:methyl jasmonate esterase activity"/>
    <property type="evidence" value="ECO:0007669"/>
    <property type="project" value="TreeGrafter"/>
</dbReference>
<dbReference type="Gene3D" id="3.40.50.1820">
    <property type="entry name" value="alpha/beta hydrolase"/>
    <property type="match status" value="1"/>
</dbReference>
<dbReference type="AlphaFoldDB" id="A0A1I6E7Z3"/>
<proteinExistence type="predicted"/>
<dbReference type="STRING" id="871652.SAMN04515673_10824"/>
<dbReference type="GO" id="GO:0080030">
    <property type="term" value="F:methyl indole-3-acetate esterase activity"/>
    <property type="evidence" value="ECO:0007669"/>
    <property type="project" value="TreeGrafter"/>
</dbReference>
<organism evidence="2 3">
    <name type="scientific">Poseidonocella sedimentorum</name>
    <dbReference type="NCBI Taxonomy" id="871652"/>
    <lineage>
        <taxon>Bacteria</taxon>
        <taxon>Pseudomonadati</taxon>
        <taxon>Pseudomonadota</taxon>
        <taxon>Alphaproteobacteria</taxon>
        <taxon>Rhodobacterales</taxon>
        <taxon>Roseobacteraceae</taxon>
        <taxon>Poseidonocella</taxon>
    </lineage>
</organism>
<evidence type="ECO:0000313" key="3">
    <source>
        <dbReference type="Proteomes" id="UP000199302"/>
    </source>
</evidence>
<dbReference type="RefSeq" id="WP_092081172.1">
    <property type="nucleotide sequence ID" value="NZ_FOYI01000008.1"/>
</dbReference>
<protein>
    <submittedName>
        <fullName evidence="2">Pimeloyl-ACP methyl ester carboxylesterase</fullName>
    </submittedName>
</protein>
<dbReference type="InterPro" id="IPR029058">
    <property type="entry name" value="AB_hydrolase_fold"/>
</dbReference>
<dbReference type="InterPro" id="IPR045889">
    <property type="entry name" value="MES/HNL"/>
</dbReference>
<gene>
    <name evidence="2" type="ORF">SAMN04515673_10824</name>
</gene>
<evidence type="ECO:0000313" key="2">
    <source>
        <dbReference type="EMBL" id="SFR13777.1"/>
    </source>
</evidence>
<reference evidence="2 3" key="1">
    <citation type="submission" date="2016-10" db="EMBL/GenBank/DDBJ databases">
        <authorList>
            <person name="de Groot N.N."/>
        </authorList>
    </citation>
    <scope>NUCLEOTIDE SEQUENCE [LARGE SCALE GENOMIC DNA]</scope>
    <source>
        <strain evidence="3">KMM 9023,NRIC 0796,JCM 17311,KCTC 23692</strain>
    </source>
</reference>
<dbReference type="OrthoDB" id="9814966at2"/>
<sequence length="236" mass="25712">MAEILLVHGSWHGAWCWRDLIPELAARGHSARAIDLPGHGDDPTPLPQATLERYAEAILAALAGPTVVVGHSMAGYPISLAAERDARNITQLIYLCAYVPAPGQSLADRRRAAPRQPLMHAITVDRASGSFIVDPAKARTVFYQDCPPETVDYATARLGPEAILPQETAVTLGPTYARVPRHYIRCLRDQAIPPEFQVTMTEDWPPAQISEIDTGHSPFFAAPARLADLIDAALRQ</sequence>
<dbReference type="InterPro" id="IPR000073">
    <property type="entry name" value="AB_hydrolase_1"/>
</dbReference>
<dbReference type="PANTHER" id="PTHR10992:SF1086">
    <property type="entry name" value="AB HYDROLASE-1 DOMAIN-CONTAINING PROTEIN"/>
    <property type="match status" value="1"/>
</dbReference>
<dbReference type="EMBL" id="FOYI01000008">
    <property type="protein sequence ID" value="SFR13777.1"/>
    <property type="molecule type" value="Genomic_DNA"/>
</dbReference>
<feature type="domain" description="AB hydrolase-1" evidence="1">
    <location>
        <begin position="4"/>
        <end position="228"/>
    </location>
</feature>
<keyword evidence="3" id="KW-1185">Reference proteome</keyword>